<dbReference type="SUPFAM" id="SSF48452">
    <property type="entry name" value="TPR-like"/>
    <property type="match status" value="1"/>
</dbReference>
<dbReference type="CDD" id="cd05819">
    <property type="entry name" value="NHL"/>
    <property type="match status" value="1"/>
</dbReference>
<feature type="domain" description="Yip1" evidence="9">
    <location>
        <begin position="523"/>
        <end position="691"/>
    </location>
</feature>
<feature type="transmembrane region" description="Helical" evidence="7">
    <location>
        <begin position="541"/>
        <end position="559"/>
    </location>
</feature>
<dbReference type="SUPFAM" id="SSF101898">
    <property type="entry name" value="NHL repeat"/>
    <property type="match status" value="1"/>
</dbReference>
<proteinExistence type="predicted"/>
<dbReference type="InterPro" id="IPR013658">
    <property type="entry name" value="SGL"/>
</dbReference>
<feature type="transmembrane region" description="Helical" evidence="7">
    <location>
        <begin position="471"/>
        <end position="491"/>
    </location>
</feature>
<sequence length="717" mass="81017">MLRKMKSTRLLPGLLVACLLVVMFPATAFAEYPYSTNYRTSYGTLVWTQAAYAPDQVLGRNIFVTDPENPEAKVLSPLQQPSDLFIDKEDQIYVADTGNNRIVIFDENGEFDRILPPLENKPLSGPKGLYVDENRNIFVADTGNSRVVKLGQQGELLQEYTLPDSRFIPDNYRFEPIKVAVDKRGFVYIVSLGSYNGLLQLDSDGGFVRFFAANKAPFSFLDSMKRMIYSKEMYEKQLSKLPPAIANVNIDKRGFIYTVSYGSELKSEQVKKLNNAGKDFLGKSSAPGGGNKKFGEYRFRSGTSSVNNLKDIAVDATGNFSVIDGESKMVSQYDAFGNLLFFWSGDASPNTTQLGIVKSPSAIEINSKNHIYILDDNANLIQSFRQTEFGEMVYTANNLTLDGKYKEAEPLWQQVLHYNAHYTPAMVGLAQSAFQKGDYEEAQRLYLAAGLQEGYSDSFWQLRLNWLQERFALIMNIIVVIVVLYLIFKFIKKRKPDLFKVKLQMKGDNKLKRLGEQLRHGLYLMRHPIDGFTAIRYENKGSYWSGIIILLLAFVSYALSRSGTSFVFNADLIKPFNLFNIFIQFFLLWTGFVICNYLVSSILRGEGRFKDVFIGSAYSLIPLIIIGLPLTLISNGMTLSEEAIYSFLNQGMFVWVALLIIWQVKSLQNYSVSETVVNLLYTIGTMIIIAVICFIVIGLGAELRNFIYSIIQEVSVR</sequence>
<dbReference type="InterPro" id="IPR011042">
    <property type="entry name" value="6-blade_b-propeller_TolB-like"/>
</dbReference>
<feature type="transmembrane region" description="Helical" evidence="7">
    <location>
        <begin position="676"/>
        <end position="699"/>
    </location>
</feature>
<name>A0ABW4YHL8_9BACL</name>
<keyword evidence="12" id="KW-1185">Reference proteome</keyword>
<dbReference type="Pfam" id="PF04893">
    <property type="entry name" value="Yip1"/>
    <property type="match status" value="1"/>
</dbReference>
<organism evidence="11 12">
    <name type="scientific">Paenibacillus yanchengensis</name>
    <dbReference type="NCBI Taxonomy" id="2035833"/>
    <lineage>
        <taxon>Bacteria</taxon>
        <taxon>Bacillati</taxon>
        <taxon>Bacillota</taxon>
        <taxon>Bacilli</taxon>
        <taxon>Bacillales</taxon>
        <taxon>Paenibacillaceae</taxon>
        <taxon>Paenibacillus</taxon>
    </lineage>
</organism>
<dbReference type="EMBL" id="JBHUHO010000011">
    <property type="protein sequence ID" value="MFD2114973.1"/>
    <property type="molecule type" value="Genomic_DNA"/>
</dbReference>
<evidence type="ECO:0000259" key="10">
    <source>
        <dbReference type="Pfam" id="PF08450"/>
    </source>
</evidence>
<dbReference type="PANTHER" id="PTHR24104:SF25">
    <property type="entry name" value="PROTEIN LIN-41"/>
    <property type="match status" value="1"/>
</dbReference>
<dbReference type="PANTHER" id="PTHR24104">
    <property type="entry name" value="E3 UBIQUITIN-PROTEIN LIGASE NHLRC1-RELATED"/>
    <property type="match status" value="1"/>
</dbReference>
<keyword evidence="8" id="KW-0732">Signal</keyword>
<dbReference type="InterPro" id="IPR050952">
    <property type="entry name" value="TRIM-NHL_E3_ligases"/>
</dbReference>
<keyword evidence="3" id="KW-0677">Repeat</keyword>
<dbReference type="InterPro" id="IPR011990">
    <property type="entry name" value="TPR-like_helical_dom_sf"/>
</dbReference>
<evidence type="ECO:0000256" key="7">
    <source>
        <dbReference type="SAM" id="Phobius"/>
    </source>
</evidence>
<feature type="signal peptide" evidence="8">
    <location>
        <begin position="1"/>
        <end position="28"/>
    </location>
</feature>
<reference evidence="12" key="1">
    <citation type="journal article" date="2019" name="Int. J. Syst. Evol. Microbiol.">
        <title>The Global Catalogue of Microorganisms (GCM) 10K type strain sequencing project: providing services to taxonomists for standard genome sequencing and annotation.</title>
        <authorList>
            <consortium name="The Broad Institute Genomics Platform"/>
            <consortium name="The Broad Institute Genome Sequencing Center for Infectious Disease"/>
            <person name="Wu L."/>
            <person name="Ma J."/>
        </authorList>
    </citation>
    <scope>NUCLEOTIDE SEQUENCE [LARGE SCALE GENOMIC DNA]</scope>
    <source>
        <strain evidence="12">GH52</strain>
    </source>
</reference>
<dbReference type="PROSITE" id="PS51125">
    <property type="entry name" value="NHL"/>
    <property type="match status" value="2"/>
</dbReference>
<dbReference type="Gene3D" id="2.40.10.500">
    <property type="match status" value="1"/>
</dbReference>
<feature type="transmembrane region" description="Helical" evidence="7">
    <location>
        <begin position="612"/>
        <end position="632"/>
    </location>
</feature>
<dbReference type="Pfam" id="PF08450">
    <property type="entry name" value="SGL"/>
    <property type="match status" value="1"/>
</dbReference>
<dbReference type="Pfam" id="PF14559">
    <property type="entry name" value="TPR_19"/>
    <property type="match status" value="1"/>
</dbReference>
<feature type="repeat" description="NHL" evidence="6">
    <location>
        <begin position="119"/>
        <end position="153"/>
    </location>
</feature>
<feature type="chain" id="PRO_5045104392" evidence="8">
    <location>
        <begin position="29"/>
        <end position="717"/>
    </location>
</feature>
<comment type="subcellular location">
    <subcellularLocation>
        <location evidence="1">Membrane</location>
        <topology evidence="1">Multi-pass membrane protein</topology>
    </subcellularLocation>
</comment>
<evidence type="ECO:0000256" key="3">
    <source>
        <dbReference type="ARBA" id="ARBA00022737"/>
    </source>
</evidence>
<feature type="transmembrane region" description="Helical" evidence="7">
    <location>
        <begin position="644"/>
        <end position="664"/>
    </location>
</feature>
<evidence type="ECO:0000259" key="9">
    <source>
        <dbReference type="Pfam" id="PF04893"/>
    </source>
</evidence>
<keyword evidence="5 7" id="KW-0472">Membrane</keyword>
<dbReference type="Gene3D" id="1.25.40.10">
    <property type="entry name" value="Tetratricopeptide repeat domain"/>
    <property type="match status" value="1"/>
</dbReference>
<evidence type="ECO:0000256" key="1">
    <source>
        <dbReference type="ARBA" id="ARBA00004141"/>
    </source>
</evidence>
<evidence type="ECO:0000313" key="12">
    <source>
        <dbReference type="Proteomes" id="UP001597362"/>
    </source>
</evidence>
<feature type="repeat" description="NHL" evidence="6">
    <location>
        <begin position="77"/>
        <end position="108"/>
    </location>
</feature>
<keyword evidence="2 7" id="KW-0812">Transmembrane</keyword>
<dbReference type="Proteomes" id="UP001597362">
    <property type="component" value="Unassembled WGS sequence"/>
</dbReference>
<evidence type="ECO:0000256" key="2">
    <source>
        <dbReference type="ARBA" id="ARBA00022692"/>
    </source>
</evidence>
<protein>
    <submittedName>
        <fullName evidence="11">YIP1 family protein</fullName>
    </submittedName>
</protein>
<evidence type="ECO:0000256" key="8">
    <source>
        <dbReference type="SAM" id="SignalP"/>
    </source>
</evidence>
<dbReference type="InterPro" id="IPR006977">
    <property type="entry name" value="Yip1_dom"/>
</dbReference>
<feature type="domain" description="SMP-30/Gluconolactonase/LRE-like region" evidence="10">
    <location>
        <begin position="66"/>
        <end position="165"/>
    </location>
</feature>
<evidence type="ECO:0000313" key="11">
    <source>
        <dbReference type="EMBL" id="MFD2114973.1"/>
    </source>
</evidence>
<evidence type="ECO:0000256" key="4">
    <source>
        <dbReference type="ARBA" id="ARBA00022989"/>
    </source>
</evidence>
<dbReference type="RefSeq" id="WP_377770000.1">
    <property type="nucleotide sequence ID" value="NZ_JBHUHO010000011.1"/>
</dbReference>
<evidence type="ECO:0000256" key="6">
    <source>
        <dbReference type="PROSITE-ProRule" id="PRU00504"/>
    </source>
</evidence>
<gene>
    <name evidence="11" type="ORF">ACFSJH_04385</name>
</gene>
<dbReference type="InterPro" id="IPR001258">
    <property type="entry name" value="NHL_repeat"/>
</dbReference>
<evidence type="ECO:0000256" key="5">
    <source>
        <dbReference type="ARBA" id="ARBA00023136"/>
    </source>
</evidence>
<comment type="caution">
    <text evidence="11">The sequence shown here is derived from an EMBL/GenBank/DDBJ whole genome shotgun (WGS) entry which is preliminary data.</text>
</comment>
<accession>A0ABW4YHL8</accession>
<keyword evidence="4 7" id="KW-1133">Transmembrane helix</keyword>
<feature type="transmembrane region" description="Helical" evidence="7">
    <location>
        <begin position="579"/>
        <end position="600"/>
    </location>
</feature>
<dbReference type="Gene3D" id="2.120.10.30">
    <property type="entry name" value="TolB, C-terminal domain"/>
    <property type="match status" value="1"/>
</dbReference>